<gene>
    <name evidence="1" type="ORF">C8J23_13629</name>
</gene>
<name>A0ABX5PJC0_9GAMM</name>
<accession>A0ABX5PJC0</accession>
<evidence type="ECO:0000313" key="1">
    <source>
        <dbReference type="EMBL" id="PYE55624.1"/>
    </source>
</evidence>
<comment type="caution">
    <text evidence="1">The sequence shown here is derived from an EMBL/GenBank/DDBJ whole genome shotgun (WGS) entry which is preliminary data.</text>
</comment>
<evidence type="ECO:0000313" key="2">
    <source>
        <dbReference type="Proteomes" id="UP000247584"/>
    </source>
</evidence>
<keyword evidence="2" id="KW-1185">Reference proteome</keyword>
<dbReference type="Proteomes" id="UP000247584">
    <property type="component" value="Unassembled WGS sequence"/>
</dbReference>
<proteinExistence type="predicted"/>
<reference evidence="1 2" key="1">
    <citation type="submission" date="2018-06" db="EMBL/GenBank/DDBJ databases">
        <title>Genomic Encyclopedia of Type Strains, Phase III (KMG-III): the genomes of soil and plant-associated and newly described type strains.</title>
        <authorList>
            <person name="Whitman W."/>
        </authorList>
    </citation>
    <scope>NUCLEOTIDE SEQUENCE [LARGE SCALE GENOMIC DNA]</scope>
    <source>
        <strain evidence="1 2">JC5</strain>
    </source>
</reference>
<dbReference type="EMBL" id="QJSY01000036">
    <property type="protein sequence ID" value="PYE55624.1"/>
    <property type="molecule type" value="Genomic_DNA"/>
</dbReference>
<protein>
    <submittedName>
        <fullName evidence="1">Uncharacterized protein</fullName>
    </submittedName>
</protein>
<organism evidence="1 2">
    <name type="scientific">Shewanella chilikensis</name>
    <dbReference type="NCBI Taxonomy" id="558541"/>
    <lineage>
        <taxon>Bacteria</taxon>
        <taxon>Pseudomonadati</taxon>
        <taxon>Pseudomonadota</taxon>
        <taxon>Gammaproteobacteria</taxon>
        <taxon>Alteromonadales</taxon>
        <taxon>Shewanellaceae</taxon>
        <taxon>Shewanella</taxon>
    </lineage>
</organism>
<sequence length="76" mass="8651">MRALRRLTGLDTRRGSQQMALVLCKKHNTAGRLVSHVLRGLESRAGFTDYDRVLCKMHNSVYGLYATPFELTLNIE</sequence>